<dbReference type="RefSeq" id="WP_219082829.1">
    <property type="nucleotide sequence ID" value="NZ_CP079216.1"/>
</dbReference>
<name>A0ABX8SMB0_9ACTN</name>
<organism evidence="2 3">
    <name type="scientific">Tessaracoccus palaemonis</name>
    <dbReference type="NCBI Taxonomy" id="2829499"/>
    <lineage>
        <taxon>Bacteria</taxon>
        <taxon>Bacillati</taxon>
        <taxon>Actinomycetota</taxon>
        <taxon>Actinomycetes</taxon>
        <taxon>Propionibacteriales</taxon>
        <taxon>Propionibacteriaceae</taxon>
        <taxon>Tessaracoccus</taxon>
    </lineage>
</organism>
<evidence type="ECO:0000256" key="1">
    <source>
        <dbReference type="SAM" id="MobiDB-lite"/>
    </source>
</evidence>
<dbReference type="EMBL" id="CP079216">
    <property type="protein sequence ID" value="QXT63178.1"/>
    <property type="molecule type" value="Genomic_DNA"/>
</dbReference>
<proteinExistence type="predicted"/>
<feature type="region of interest" description="Disordered" evidence="1">
    <location>
        <begin position="50"/>
        <end position="92"/>
    </location>
</feature>
<feature type="compositionally biased region" description="Basic residues" evidence="1">
    <location>
        <begin position="66"/>
        <end position="76"/>
    </location>
</feature>
<dbReference type="Proteomes" id="UP000824504">
    <property type="component" value="Chromosome"/>
</dbReference>
<reference evidence="2 3" key="1">
    <citation type="submission" date="2021-07" db="EMBL/GenBank/DDBJ databases">
        <title>complete genome sequencing of Tessaracoccus sp.J1M15.</title>
        <authorList>
            <person name="Bae J.-W."/>
            <person name="Kim D.-y."/>
        </authorList>
    </citation>
    <scope>NUCLEOTIDE SEQUENCE [LARGE SCALE GENOMIC DNA]</scope>
    <source>
        <strain evidence="2 3">J1M15</strain>
    </source>
</reference>
<evidence type="ECO:0000313" key="3">
    <source>
        <dbReference type="Proteomes" id="UP000824504"/>
    </source>
</evidence>
<evidence type="ECO:0000313" key="2">
    <source>
        <dbReference type="EMBL" id="QXT63178.1"/>
    </source>
</evidence>
<accession>A0ABX8SMB0</accession>
<sequence length="92" mass="10139">MQLTRAEFASLIEQAMCGATVDDDRLTPEEQAALTALNGARPSSRRDLIGAAWGVYAQRDPDRARRRERRAAASHHHPVDPDENPTTKTSAD</sequence>
<keyword evidence="3" id="KW-1185">Reference proteome</keyword>
<gene>
    <name evidence="2" type="ORF">KDB89_01445</name>
</gene>
<protein>
    <submittedName>
        <fullName evidence="2">Uncharacterized protein</fullName>
    </submittedName>
</protein>